<feature type="chain" id="PRO_5012958170" evidence="1">
    <location>
        <begin position="20"/>
        <end position="138"/>
    </location>
</feature>
<evidence type="ECO:0000313" key="3">
    <source>
        <dbReference type="Proteomes" id="UP000192247"/>
    </source>
</evidence>
<evidence type="ECO:0000256" key="1">
    <source>
        <dbReference type="SAM" id="SignalP"/>
    </source>
</evidence>
<organism evidence="2 3">
    <name type="scientific">Tropilaelaps mercedesae</name>
    <dbReference type="NCBI Taxonomy" id="418985"/>
    <lineage>
        <taxon>Eukaryota</taxon>
        <taxon>Metazoa</taxon>
        <taxon>Ecdysozoa</taxon>
        <taxon>Arthropoda</taxon>
        <taxon>Chelicerata</taxon>
        <taxon>Arachnida</taxon>
        <taxon>Acari</taxon>
        <taxon>Parasitiformes</taxon>
        <taxon>Mesostigmata</taxon>
        <taxon>Gamasina</taxon>
        <taxon>Dermanyssoidea</taxon>
        <taxon>Laelapidae</taxon>
        <taxon>Tropilaelaps</taxon>
    </lineage>
</organism>
<keyword evidence="1" id="KW-0732">Signal</keyword>
<accession>A0A1V9X956</accession>
<proteinExistence type="predicted"/>
<protein>
    <submittedName>
        <fullName evidence="2">Myosin heavy chain 95F-like</fullName>
    </submittedName>
</protein>
<name>A0A1V9X956_9ACAR</name>
<dbReference type="AlphaFoldDB" id="A0A1V9X956"/>
<dbReference type="EMBL" id="MNPL01019288">
    <property type="protein sequence ID" value="OQR69946.1"/>
    <property type="molecule type" value="Genomic_DNA"/>
</dbReference>
<dbReference type="Proteomes" id="UP000192247">
    <property type="component" value="Unassembled WGS sequence"/>
</dbReference>
<reference evidence="2 3" key="1">
    <citation type="journal article" date="2017" name="Gigascience">
        <title>Draft genome of the honey bee ectoparasitic mite, Tropilaelaps mercedesae, is shaped by the parasitic life history.</title>
        <authorList>
            <person name="Dong X."/>
            <person name="Armstrong S.D."/>
            <person name="Xia D."/>
            <person name="Makepeace B.L."/>
            <person name="Darby A.C."/>
            <person name="Kadowaki T."/>
        </authorList>
    </citation>
    <scope>NUCLEOTIDE SEQUENCE [LARGE SCALE GENOMIC DNA]</scope>
    <source>
        <strain evidence="2">Wuxi-XJTLU</strain>
    </source>
</reference>
<sequence length="138" mass="15049">MNAIVIAVGLCAVLFHGAAQPGYSHGWDDGDGYGWDLHGSYELDGYGGELAWHGGDDHHYVKMPIVTTHYFKGPVASYTTHSAKKVRFAKKPVYSISHKPVVISQGYSYHTSKDSGLIRGIKNNCVDNSTPIGLWAVQ</sequence>
<evidence type="ECO:0000313" key="2">
    <source>
        <dbReference type="EMBL" id="OQR69946.1"/>
    </source>
</evidence>
<keyword evidence="3" id="KW-1185">Reference proteome</keyword>
<dbReference type="InParanoid" id="A0A1V9X956"/>
<gene>
    <name evidence="2" type="ORF">BIW11_04256</name>
</gene>
<feature type="signal peptide" evidence="1">
    <location>
        <begin position="1"/>
        <end position="19"/>
    </location>
</feature>
<comment type="caution">
    <text evidence="2">The sequence shown here is derived from an EMBL/GenBank/DDBJ whole genome shotgun (WGS) entry which is preliminary data.</text>
</comment>